<evidence type="ECO:0008006" key="3">
    <source>
        <dbReference type="Google" id="ProtNLM"/>
    </source>
</evidence>
<evidence type="ECO:0000313" key="2">
    <source>
        <dbReference type="Proteomes" id="UP001619887"/>
    </source>
</evidence>
<dbReference type="AlphaFoldDB" id="A0ABD2G9T3"/>
<accession>A0ABD2G9T3</accession>
<reference evidence="1 2" key="1">
    <citation type="journal article" date="2022" name="G3 (Bethesda)">
        <title>Evaluating Illumina-, Nanopore-, and PacBio-based genome assembly strategies with the bald notothen, Trematomus borchgrevinki.</title>
        <authorList>
            <person name="Rayamajhi N."/>
            <person name="Cheng C.C."/>
            <person name="Catchen J.M."/>
        </authorList>
    </citation>
    <scope>NUCLEOTIDE SEQUENCE [LARGE SCALE GENOMIC DNA]</scope>
    <source>
        <strain evidence="1">AGRC-2024</strain>
    </source>
</reference>
<dbReference type="EMBL" id="JBIYXZ010002081">
    <property type="protein sequence ID" value="KAL3050513.1"/>
    <property type="molecule type" value="Genomic_DNA"/>
</dbReference>
<organism evidence="1 2">
    <name type="scientific">Pagothenia borchgrevinki</name>
    <name type="common">Bald rockcod</name>
    <name type="synonym">Trematomus borchgrevinki</name>
    <dbReference type="NCBI Taxonomy" id="8213"/>
    <lineage>
        <taxon>Eukaryota</taxon>
        <taxon>Metazoa</taxon>
        <taxon>Chordata</taxon>
        <taxon>Craniata</taxon>
        <taxon>Vertebrata</taxon>
        <taxon>Euteleostomi</taxon>
        <taxon>Actinopterygii</taxon>
        <taxon>Neopterygii</taxon>
        <taxon>Teleostei</taxon>
        <taxon>Neoteleostei</taxon>
        <taxon>Acanthomorphata</taxon>
        <taxon>Eupercaria</taxon>
        <taxon>Perciformes</taxon>
        <taxon>Notothenioidei</taxon>
        <taxon>Nototheniidae</taxon>
        <taxon>Pagothenia</taxon>
    </lineage>
</organism>
<comment type="caution">
    <text evidence="1">The sequence shown here is derived from an EMBL/GenBank/DDBJ whole genome shotgun (WGS) entry which is preliminary data.</text>
</comment>
<dbReference type="SUPFAM" id="SSF52821">
    <property type="entry name" value="Rhodanese/Cell cycle control phosphatase"/>
    <property type="match status" value="1"/>
</dbReference>
<dbReference type="InterPro" id="IPR036873">
    <property type="entry name" value="Rhodanese-like_dom_sf"/>
</dbReference>
<gene>
    <name evidence="1" type="ORF">OYC64_012527</name>
</gene>
<keyword evidence="2" id="KW-1185">Reference proteome</keyword>
<proteinExistence type="predicted"/>
<reference evidence="1 2" key="2">
    <citation type="journal article" date="2024" name="G3 (Bethesda)">
        <title>The genome of the cryopelagic Antarctic bald notothen, Trematomus borchgrevinki.</title>
        <authorList>
            <person name="Rayamajhi N."/>
            <person name="Rivera-Colon A.G."/>
            <person name="Minhas B.F."/>
            <person name="Cheng C.C."/>
            <person name="Catchen J.M."/>
        </authorList>
    </citation>
    <scope>NUCLEOTIDE SEQUENCE [LARGE SCALE GENOMIC DNA]</scope>
    <source>
        <strain evidence="1">AGRC-2024</strain>
    </source>
</reference>
<evidence type="ECO:0000313" key="1">
    <source>
        <dbReference type="EMBL" id="KAL3050513.1"/>
    </source>
</evidence>
<name>A0ABD2G9T3_PAGBO</name>
<protein>
    <recommendedName>
        <fullName evidence="3">Rhodanese domain-containing protein</fullName>
    </recommendedName>
</protein>
<sequence length="172" mass="18904">MRMCLCVRVRVNSSCRSASREPVNTSQTVSCICDRALNGTDSDLSSIIPIQNKVVSSPEEVLVPALPVTAFVEKGYITPQQVYNLLSAEEGQPALYAPYYILTLDCRSTERYEDSHVVTARAAVTVIHPVLGCLISCIELQKYSVILLYAEDGCSPGQFTIQTTDYQHSGFC</sequence>
<dbReference type="Proteomes" id="UP001619887">
    <property type="component" value="Unassembled WGS sequence"/>
</dbReference>